<reference evidence="3" key="2">
    <citation type="submission" date="2015-01" db="EMBL/GenBank/DDBJ databases">
        <title>Evolutionary Origins and Diversification of the Mycorrhizal Mutualists.</title>
        <authorList>
            <consortium name="DOE Joint Genome Institute"/>
            <consortium name="Mycorrhizal Genomics Consortium"/>
            <person name="Kohler A."/>
            <person name="Kuo A."/>
            <person name="Nagy L.G."/>
            <person name="Floudas D."/>
            <person name="Copeland A."/>
            <person name="Barry K.W."/>
            <person name="Cichocki N."/>
            <person name="Veneault-Fourrey C."/>
            <person name="LaButti K."/>
            <person name="Lindquist E.A."/>
            <person name="Lipzen A."/>
            <person name="Lundell T."/>
            <person name="Morin E."/>
            <person name="Murat C."/>
            <person name="Riley R."/>
            <person name="Ohm R."/>
            <person name="Sun H."/>
            <person name="Tunlid A."/>
            <person name="Henrissat B."/>
            <person name="Grigoriev I.V."/>
            <person name="Hibbett D.S."/>
            <person name="Martin F."/>
        </authorList>
    </citation>
    <scope>NUCLEOTIDE SEQUENCE [LARGE SCALE GENOMIC DNA]</scope>
    <source>
        <strain evidence="3">MUT 4182</strain>
    </source>
</reference>
<feature type="region of interest" description="Disordered" evidence="1">
    <location>
        <begin position="141"/>
        <end position="163"/>
    </location>
</feature>
<feature type="region of interest" description="Disordered" evidence="1">
    <location>
        <begin position="361"/>
        <end position="397"/>
    </location>
</feature>
<dbReference type="OrthoDB" id="3214991at2759"/>
<feature type="compositionally biased region" description="Low complexity" evidence="1">
    <location>
        <begin position="428"/>
        <end position="463"/>
    </location>
</feature>
<organism evidence="2 3">
    <name type="scientific">Tulasnella calospora MUT 4182</name>
    <dbReference type="NCBI Taxonomy" id="1051891"/>
    <lineage>
        <taxon>Eukaryota</taxon>
        <taxon>Fungi</taxon>
        <taxon>Dikarya</taxon>
        <taxon>Basidiomycota</taxon>
        <taxon>Agaricomycotina</taxon>
        <taxon>Agaricomycetes</taxon>
        <taxon>Cantharellales</taxon>
        <taxon>Tulasnellaceae</taxon>
        <taxon>Tulasnella</taxon>
    </lineage>
</organism>
<reference evidence="2 3" key="1">
    <citation type="submission" date="2014-04" db="EMBL/GenBank/DDBJ databases">
        <authorList>
            <consortium name="DOE Joint Genome Institute"/>
            <person name="Kuo A."/>
            <person name="Girlanda M."/>
            <person name="Perotto S."/>
            <person name="Kohler A."/>
            <person name="Nagy L.G."/>
            <person name="Floudas D."/>
            <person name="Copeland A."/>
            <person name="Barry K.W."/>
            <person name="Cichocki N."/>
            <person name="Veneault-Fourrey C."/>
            <person name="LaButti K."/>
            <person name="Lindquist E.A."/>
            <person name="Lipzen A."/>
            <person name="Lundell T."/>
            <person name="Morin E."/>
            <person name="Murat C."/>
            <person name="Sun H."/>
            <person name="Tunlid A."/>
            <person name="Henrissat B."/>
            <person name="Grigoriev I.V."/>
            <person name="Hibbett D.S."/>
            <person name="Martin F."/>
            <person name="Nordberg H.P."/>
            <person name="Cantor M.N."/>
            <person name="Hua S.X."/>
        </authorList>
    </citation>
    <scope>NUCLEOTIDE SEQUENCE [LARGE SCALE GENOMIC DNA]</scope>
    <source>
        <strain evidence="2 3">MUT 4182</strain>
    </source>
</reference>
<evidence type="ECO:0008006" key="4">
    <source>
        <dbReference type="Google" id="ProtNLM"/>
    </source>
</evidence>
<sequence>MATPTLAPTPTQSSGTPGSLFQATAGSSSAPDPTAPLRPYVAAAASNLGGPNHGTLHPGPALLTPVTSAPAQVAFGPPPNTIIGHPVAVPMNHPISYSTSAAAFLPQQHATPHPASSATLLAPSSPLPTFAAAQQHASQQRTSAAARHRSVTGLRSQSHRGAGGSALAVGTTIPVIAILYPIAPGFQHDGSTFGGETVLHQTRRAAFRERAAQLSLAISLQVSRDTDTLLLVQQHVRHALETGPAQLCFEGLDNLLASATTNYDRLPFQVMSSCRRGFVRKDGNVYHKPFPGPLSENEMMMINYISHRELAHPRRIYWENNTLLIYLMSKVPVEGLIPWFNDGAFHHCLMARLTSGLTTDQHSEGLPGYQPHHGHTQPWHEPGGDLTSDSENEEEDDSVIAPDISTNFAFPTTSSSSSVLHVTPAAHTSIPSGSRTSSTSRSAASSSSASSSSTLASGSSSVSPALRFPSAAMNSPASHFLDSGASVMSQLSFPPAYLTPLPPQDDLLSPLTHPILGLDDQGPTELQSPLLPVSNAEATLHVNEETAEFLSAMSEYPSHEPFSKRVSSNTHRLHYSGNIPMTRVRWGWKFLEDAERGSQPQAPLHIRGEDFHSEIIPTLKTHMLTAIRTSNASRIFQANFTIATMSSEGERIAQGEGLIREAITQIYEDLGRQCQPYMHTTPAGYKVIHSDEILLSPKIREALKLFGLAQAMHLVWAHAAAPFTSPPYLQLLLHGGDLAAITRELLARWEPTTLDILNLWANLGPAGTHLNEPIKSTLQEIFPSVQVECLPSVRTPQQHNQIWHMILQVLSTGGLHMSPHHQAFESGFSLPLANGWTMGAHCYRSSTSDFVNDLCGHHIKSADDVLSQISFTFSPPGREQDVTAALQDASGDPWMTFSSLLKEFLCGTGPVSEALLRAYIQDGRISYSGDLAELDDPGYRARLFCRAVCGSLSLPAQIQVIFDSGRSLASQHGEVFIRTCLSQVSLPTRAIVDCFKQDHLLESEGQGLDSAHKTFEFWLLRNLMNSLGSYGTT</sequence>
<feature type="compositionally biased region" description="Acidic residues" evidence="1">
    <location>
        <begin position="388"/>
        <end position="397"/>
    </location>
</feature>
<feature type="compositionally biased region" description="Polar residues" evidence="1">
    <location>
        <begin position="1"/>
        <end position="31"/>
    </location>
</feature>
<evidence type="ECO:0000313" key="3">
    <source>
        <dbReference type="Proteomes" id="UP000054248"/>
    </source>
</evidence>
<keyword evidence="3" id="KW-1185">Reference proteome</keyword>
<dbReference type="EMBL" id="KN823518">
    <property type="protein sequence ID" value="KIO16615.1"/>
    <property type="molecule type" value="Genomic_DNA"/>
</dbReference>
<feature type="region of interest" description="Disordered" evidence="1">
    <location>
        <begin position="1"/>
        <end position="36"/>
    </location>
</feature>
<evidence type="ECO:0000256" key="1">
    <source>
        <dbReference type="SAM" id="MobiDB-lite"/>
    </source>
</evidence>
<dbReference type="AlphaFoldDB" id="A0A0C3PQ16"/>
<name>A0A0C3PQ16_9AGAM</name>
<evidence type="ECO:0000313" key="2">
    <source>
        <dbReference type="EMBL" id="KIO16615.1"/>
    </source>
</evidence>
<proteinExistence type="predicted"/>
<feature type="region of interest" description="Disordered" evidence="1">
    <location>
        <begin position="426"/>
        <end position="463"/>
    </location>
</feature>
<protein>
    <recommendedName>
        <fullName evidence="4">HECT domain-containing protein</fullName>
    </recommendedName>
</protein>
<accession>A0A0C3PQ16</accession>
<gene>
    <name evidence="2" type="ORF">M407DRAFT_33733</name>
</gene>
<dbReference type="Proteomes" id="UP000054248">
    <property type="component" value="Unassembled WGS sequence"/>
</dbReference>
<dbReference type="HOGENOM" id="CLU_293917_0_0_1"/>